<reference evidence="6" key="1">
    <citation type="journal article" date="2014" name="Nat. Commun.">
        <title>The rainbow trout genome provides novel insights into evolution after whole-genome duplication in vertebrates.</title>
        <authorList>
            <person name="Berthelot C."/>
            <person name="Brunet F."/>
            <person name="Chalopin D."/>
            <person name="Juanchich A."/>
            <person name="Bernard M."/>
            <person name="Noel B."/>
            <person name="Bento P."/>
            <person name="Da Silva C."/>
            <person name="Labadie K."/>
            <person name="Alberti A."/>
            <person name="Aury J.M."/>
            <person name="Louis A."/>
            <person name="Dehais P."/>
            <person name="Bardou P."/>
            <person name="Montfort J."/>
            <person name="Klopp C."/>
            <person name="Cabau C."/>
            <person name="Gaspin C."/>
            <person name="Thorgaard G.H."/>
            <person name="Boussaha M."/>
            <person name="Quillet E."/>
            <person name="Guyomard R."/>
            <person name="Galiana D."/>
            <person name="Bobe J."/>
            <person name="Volff J.N."/>
            <person name="Genet C."/>
            <person name="Wincker P."/>
            <person name="Jaillon O."/>
            <person name="Roest Crollius H."/>
            <person name="Guiguen Y."/>
        </authorList>
    </citation>
    <scope>NUCLEOTIDE SEQUENCE [LARGE SCALE GENOMIC DNA]</scope>
</reference>
<proteinExistence type="inferred from homology"/>
<accession>A0A060WFY2</accession>
<dbReference type="InterPro" id="IPR001128">
    <property type="entry name" value="Cyt_P450"/>
</dbReference>
<sequence>MLHEVQRYMDLSPTSVPHKVIRDTEFYNYHIPEGTMVLPLLSSVLVDPKLFKNPDEFDPENFLDENGCFKKNGFFAFGVAVCLGEALARVDLFLFFTSLLQRFTFTGTKPFRGDQHRASVLQLWPHATFL</sequence>
<dbReference type="PANTHER" id="PTHR24300:SF346">
    <property type="entry name" value="CYTOCHROME P450 2C44"/>
    <property type="match status" value="1"/>
</dbReference>
<dbReference type="GO" id="GO:0005506">
    <property type="term" value="F:iron ion binding"/>
    <property type="evidence" value="ECO:0007669"/>
    <property type="project" value="InterPro"/>
</dbReference>
<evidence type="ECO:0000256" key="2">
    <source>
        <dbReference type="ARBA" id="ARBA00010617"/>
    </source>
</evidence>
<dbReference type="STRING" id="8022.A0A060WFY2"/>
<comment type="similarity">
    <text evidence="2">Belongs to the cytochrome P450 family.</text>
</comment>
<dbReference type="Pfam" id="PF00067">
    <property type="entry name" value="p450"/>
    <property type="match status" value="1"/>
</dbReference>
<evidence type="ECO:0000256" key="5">
    <source>
        <dbReference type="PIRSR" id="PIRSR602401-1"/>
    </source>
</evidence>
<evidence type="ECO:0000313" key="7">
    <source>
        <dbReference type="Proteomes" id="UP000193380"/>
    </source>
</evidence>
<name>A0A060WFY2_ONCMY</name>
<dbReference type="GO" id="GO:0016712">
    <property type="term" value="F:oxidoreductase activity, acting on paired donors, with incorporation or reduction of molecular oxygen, reduced flavin or flavoprotein as one donor, and incorporation of one atom of oxygen"/>
    <property type="evidence" value="ECO:0007669"/>
    <property type="project" value="TreeGrafter"/>
</dbReference>
<dbReference type="GO" id="GO:0006805">
    <property type="term" value="P:xenobiotic metabolic process"/>
    <property type="evidence" value="ECO:0007669"/>
    <property type="project" value="TreeGrafter"/>
</dbReference>
<evidence type="ECO:0000313" key="6">
    <source>
        <dbReference type="EMBL" id="CDQ66178.1"/>
    </source>
</evidence>
<gene>
    <name evidence="6" type="ORF">GSONMT00074859001</name>
</gene>
<feature type="binding site" description="axial binding residue" evidence="5">
    <location>
        <position position="82"/>
    </location>
    <ligand>
        <name>heme</name>
        <dbReference type="ChEBI" id="CHEBI:30413"/>
    </ligand>
    <ligandPart>
        <name>Fe</name>
        <dbReference type="ChEBI" id="CHEBI:18248"/>
    </ligandPart>
</feature>
<evidence type="ECO:0000256" key="4">
    <source>
        <dbReference type="ARBA" id="ARBA00023004"/>
    </source>
</evidence>
<dbReference type="Gene3D" id="1.10.630.10">
    <property type="entry name" value="Cytochrome P450"/>
    <property type="match status" value="1"/>
</dbReference>
<protein>
    <submittedName>
        <fullName evidence="6">Uncharacterized protein</fullName>
    </submittedName>
</protein>
<dbReference type="InterPro" id="IPR050182">
    <property type="entry name" value="Cytochrome_P450_fam2"/>
</dbReference>
<organism evidence="6 7">
    <name type="scientific">Oncorhynchus mykiss</name>
    <name type="common">Rainbow trout</name>
    <name type="synonym">Salmo gairdneri</name>
    <dbReference type="NCBI Taxonomy" id="8022"/>
    <lineage>
        <taxon>Eukaryota</taxon>
        <taxon>Metazoa</taxon>
        <taxon>Chordata</taxon>
        <taxon>Craniata</taxon>
        <taxon>Vertebrata</taxon>
        <taxon>Euteleostomi</taxon>
        <taxon>Actinopterygii</taxon>
        <taxon>Neopterygii</taxon>
        <taxon>Teleostei</taxon>
        <taxon>Protacanthopterygii</taxon>
        <taxon>Salmoniformes</taxon>
        <taxon>Salmonidae</taxon>
        <taxon>Salmoninae</taxon>
        <taxon>Oncorhynchus</taxon>
    </lineage>
</organism>
<dbReference type="GO" id="GO:0020037">
    <property type="term" value="F:heme binding"/>
    <property type="evidence" value="ECO:0007669"/>
    <property type="project" value="InterPro"/>
</dbReference>
<dbReference type="EMBL" id="FR904533">
    <property type="protein sequence ID" value="CDQ66178.1"/>
    <property type="molecule type" value="Genomic_DNA"/>
</dbReference>
<evidence type="ECO:0000256" key="3">
    <source>
        <dbReference type="ARBA" id="ARBA00022723"/>
    </source>
</evidence>
<dbReference type="SUPFAM" id="SSF48264">
    <property type="entry name" value="Cytochrome P450"/>
    <property type="match status" value="1"/>
</dbReference>
<keyword evidence="4 5" id="KW-0408">Iron</keyword>
<dbReference type="InterPro" id="IPR002401">
    <property type="entry name" value="Cyt_P450_E_grp-I"/>
</dbReference>
<evidence type="ECO:0000256" key="1">
    <source>
        <dbReference type="ARBA" id="ARBA00001971"/>
    </source>
</evidence>
<dbReference type="Proteomes" id="UP000193380">
    <property type="component" value="Unassembled WGS sequence"/>
</dbReference>
<dbReference type="AlphaFoldDB" id="A0A060WFY2"/>
<dbReference type="PRINTS" id="PR00463">
    <property type="entry name" value="EP450I"/>
</dbReference>
<comment type="cofactor">
    <cofactor evidence="1 5">
        <name>heme</name>
        <dbReference type="ChEBI" id="CHEBI:30413"/>
    </cofactor>
</comment>
<dbReference type="PANTHER" id="PTHR24300">
    <property type="entry name" value="CYTOCHROME P450 508A4-RELATED"/>
    <property type="match status" value="1"/>
</dbReference>
<reference evidence="6" key="2">
    <citation type="submission" date="2014-03" db="EMBL/GenBank/DDBJ databases">
        <authorList>
            <person name="Genoscope - CEA"/>
        </authorList>
    </citation>
    <scope>NUCLEOTIDE SEQUENCE</scope>
</reference>
<keyword evidence="3 5" id="KW-0479">Metal-binding</keyword>
<dbReference type="GO" id="GO:0006082">
    <property type="term" value="P:organic acid metabolic process"/>
    <property type="evidence" value="ECO:0007669"/>
    <property type="project" value="TreeGrafter"/>
</dbReference>
<dbReference type="PaxDb" id="8022-A0A060WFY2"/>
<dbReference type="InterPro" id="IPR036396">
    <property type="entry name" value="Cyt_P450_sf"/>
</dbReference>
<dbReference type="GO" id="GO:0005737">
    <property type="term" value="C:cytoplasm"/>
    <property type="evidence" value="ECO:0007669"/>
    <property type="project" value="TreeGrafter"/>
</dbReference>
<keyword evidence="5" id="KW-0349">Heme</keyword>